<proteinExistence type="predicted"/>
<organism evidence="1 2">
    <name type="scientific">Coniochaeta ligniaria NRRL 30616</name>
    <dbReference type="NCBI Taxonomy" id="1408157"/>
    <lineage>
        <taxon>Eukaryota</taxon>
        <taxon>Fungi</taxon>
        <taxon>Dikarya</taxon>
        <taxon>Ascomycota</taxon>
        <taxon>Pezizomycotina</taxon>
        <taxon>Sordariomycetes</taxon>
        <taxon>Sordariomycetidae</taxon>
        <taxon>Coniochaetales</taxon>
        <taxon>Coniochaetaceae</taxon>
        <taxon>Coniochaeta</taxon>
    </lineage>
</organism>
<dbReference type="Proteomes" id="UP000182658">
    <property type="component" value="Unassembled WGS sequence"/>
</dbReference>
<name>A0A1J7JTY6_9PEZI</name>
<dbReference type="OrthoDB" id="5062850at2759"/>
<reference evidence="1 2" key="1">
    <citation type="submission" date="2016-10" db="EMBL/GenBank/DDBJ databases">
        <title>Draft genome sequence of Coniochaeta ligniaria NRRL30616, a lignocellulolytic fungus for bioabatement of inhibitors in plant biomass hydrolysates.</title>
        <authorList>
            <consortium name="DOE Joint Genome Institute"/>
            <person name="Jimenez D.J."/>
            <person name="Hector R.E."/>
            <person name="Riley R."/>
            <person name="Sun H."/>
            <person name="Grigoriev I.V."/>
            <person name="Van Elsas J.D."/>
            <person name="Nichols N.N."/>
        </authorList>
    </citation>
    <scope>NUCLEOTIDE SEQUENCE [LARGE SCALE GENOMIC DNA]</scope>
    <source>
        <strain evidence="1 2">NRRL 30616</strain>
    </source>
</reference>
<dbReference type="EMBL" id="KV875094">
    <property type="protein sequence ID" value="OIW32836.1"/>
    <property type="molecule type" value="Genomic_DNA"/>
</dbReference>
<evidence type="ECO:0000313" key="2">
    <source>
        <dbReference type="Proteomes" id="UP000182658"/>
    </source>
</evidence>
<dbReference type="InParanoid" id="A0A1J7JTY6"/>
<gene>
    <name evidence="1" type="ORF">CONLIGDRAFT_153930</name>
</gene>
<evidence type="ECO:0000313" key="1">
    <source>
        <dbReference type="EMBL" id="OIW32836.1"/>
    </source>
</evidence>
<dbReference type="AlphaFoldDB" id="A0A1J7JTY6"/>
<keyword evidence="2" id="KW-1185">Reference proteome</keyword>
<sequence length="560" mass="64616">MTRLSFFHLPRELRDDIYVHYVTIDGGYVFNQDSGKLRPATPHAHPFALQRTCTRAASEMTGLALSCNTVTFSTVGNVRESAFRFEFMLHRFLDEVRRDFDDAARDEHNRFTLFSIPDSLRESIADKFPQFVPVLDAVDSQVLLYQAARPSTSILPYIAVEPSLRSEFCDFVVHQLAEASHTCIQDPGVYRLGLRDQTRSMEEWHIPSKEELDYMAKVLRSTVASVEAAYGTPVIELDGIWERNRFIYRFSAAAAAIQFLRRHPASRLHLRRIILDEDREAVAFPPRHGKGLVPFCLENPRLHIERRVNLWTNLFPVATRTGKDRGWLDRLQAFSPSEAPNNVRRRLRDINWAEGMYAYTMWDENRGIRPDYLSERLSEWILEAAVLPDTISLVFDGNPAPEQATEIFEKVVVQEAIWQDALEQCLARGVLPDINPVHSKKWWDWMINLPEQRGRVCEGFPHMIRELIRSSGRIRCNFPLGACWEAEVEQVIWANREWTNEDWRRTSSTRCNRDVWFPTRPPLPDFSVILGDDELPPASGDSTSFSGRGRQIERQLATSV</sequence>
<protein>
    <submittedName>
        <fullName evidence="1">Uncharacterized protein</fullName>
    </submittedName>
</protein>
<accession>A0A1J7JTY6</accession>